<protein>
    <submittedName>
        <fullName evidence="5">Bifunctional (P)ppGpp synthetase/guanosine-3',5'-bis(Diphosphate) 3'-pyrophosphohydrolase</fullName>
    </submittedName>
</protein>
<dbReference type="PROSITE" id="PS50889">
    <property type="entry name" value="S4"/>
    <property type="match status" value="1"/>
</dbReference>
<dbReference type="EMBL" id="VDGI01000016">
    <property type="protein sequence ID" value="TQR19103.1"/>
    <property type="molecule type" value="Genomic_DNA"/>
</dbReference>
<dbReference type="UniPathway" id="UPA00908">
    <property type="reaction ID" value="UER00884"/>
</dbReference>
<dbReference type="SMART" id="SM00471">
    <property type="entry name" value="HDc"/>
    <property type="match status" value="1"/>
</dbReference>
<evidence type="ECO:0000256" key="3">
    <source>
        <dbReference type="PROSITE-ProRule" id="PRU00182"/>
    </source>
</evidence>
<dbReference type="Pfam" id="PF13328">
    <property type="entry name" value="HD_4"/>
    <property type="match status" value="1"/>
</dbReference>
<gene>
    <name evidence="5" type="ORF">FG384_13925</name>
</gene>
<comment type="similarity">
    <text evidence="1">Belongs to the RelA/SpoT family.</text>
</comment>
<dbReference type="SUPFAM" id="SSF81301">
    <property type="entry name" value="Nucleotidyltransferase"/>
    <property type="match status" value="1"/>
</dbReference>
<dbReference type="OrthoDB" id="9805041at2"/>
<evidence type="ECO:0000313" key="5">
    <source>
        <dbReference type="EMBL" id="TQR19103.1"/>
    </source>
</evidence>
<dbReference type="InterPro" id="IPR003607">
    <property type="entry name" value="HD/PDEase_dom"/>
</dbReference>
<dbReference type="RefSeq" id="WP_142643217.1">
    <property type="nucleotide sequence ID" value="NZ_VDGI01000016.1"/>
</dbReference>
<dbReference type="InterPro" id="IPR004095">
    <property type="entry name" value="TGS"/>
</dbReference>
<dbReference type="AlphaFoldDB" id="A0A544TNR9"/>
<dbReference type="Gene3D" id="3.30.460.10">
    <property type="entry name" value="Beta Polymerase, domain 2"/>
    <property type="match status" value="1"/>
</dbReference>
<dbReference type="CDD" id="cd00077">
    <property type="entry name" value="HDc"/>
    <property type="match status" value="1"/>
</dbReference>
<dbReference type="InterPro" id="IPR012676">
    <property type="entry name" value="TGS-like"/>
</dbReference>
<keyword evidence="3" id="KW-0694">RNA-binding</keyword>
<dbReference type="SUPFAM" id="SSF81271">
    <property type="entry name" value="TGS-like"/>
    <property type="match status" value="1"/>
</dbReference>
<dbReference type="InterPro" id="IPR043519">
    <property type="entry name" value="NT_sf"/>
</dbReference>
<accession>A0A544TNR9</accession>
<reference evidence="5 6" key="1">
    <citation type="submission" date="2019-06" db="EMBL/GenBank/DDBJ databases">
        <title>Psychrobacillus vulpis sp. nov., a new species isolated from feces of a red fox that inhabits in The Tablas de Daimiel Natural Park, Albacete, Spain.</title>
        <authorList>
            <person name="Rodriguez M."/>
            <person name="Reina J.C."/>
            <person name="Bejar V."/>
            <person name="Llamas I."/>
        </authorList>
    </citation>
    <scope>NUCLEOTIDE SEQUENCE [LARGE SCALE GENOMIC DNA]</scope>
    <source>
        <strain evidence="5 6">Z8</strain>
    </source>
</reference>
<dbReference type="PANTHER" id="PTHR43061">
    <property type="entry name" value="GTP DIPHOSPHOKINASE RSH1, CHLOROPLASTIC-RELATED"/>
    <property type="match status" value="1"/>
</dbReference>
<dbReference type="GO" id="GO:0003723">
    <property type="term" value="F:RNA binding"/>
    <property type="evidence" value="ECO:0007669"/>
    <property type="project" value="UniProtKB-KW"/>
</dbReference>
<sequence>MINEVKKVLLKKCNYLSEAETIQLQQAMEFAEQTHIGQTRATGEPYIIHPFEVCFILLEYEADLTSLVCALLHDVVEDTDVSLSEIETHFGIQVAIIVNGLTKFEKGTFEKEEYSAINTEKLLSTAMIDIRVAVIKLADRLHNMRTLAVKRIEKKIPYANETLLFFSPLAEKIGLYKLQEELEELGFYYLNPQRYARFKKIMEDYTQVFSNTYHKFVHKLQVSDSNTIIIHTEWQKPPLFKSYNLISEGHHFLDLLTIHVTTKTTSNCYTALGVIHSLFEPVPHQFIDQIAIEKHPFLKYLKTKVRIDDQINHVIIQDEKTQNYYENGIFDKLQESNIQNLSVSLFGESVYSVKSIAQSSIAFCELVSFELLQKEITVFTPKMDVIKLPENSNIIDFAYALNSSLASKMAFAKVNGEVQSPQTALHDMDIVEIHTSNKIMANPKWLHHVQTSRAIKEIIDVIEKNK</sequence>
<dbReference type="SUPFAM" id="SSF109604">
    <property type="entry name" value="HD-domain/PDEase-like"/>
    <property type="match status" value="1"/>
</dbReference>
<evidence type="ECO:0000313" key="6">
    <source>
        <dbReference type="Proteomes" id="UP000316626"/>
    </source>
</evidence>
<feature type="domain" description="HD/PDEase" evidence="4">
    <location>
        <begin position="42"/>
        <end position="153"/>
    </location>
</feature>
<keyword evidence="5" id="KW-0378">Hydrolase</keyword>
<dbReference type="PANTHER" id="PTHR43061:SF1">
    <property type="entry name" value="GTP DIPHOSPHOKINASE RSH1, CHLOROPLASTIC-RELATED"/>
    <property type="match status" value="1"/>
</dbReference>
<comment type="pathway">
    <text evidence="2">Purine metabolism.</text>
</comment>
<proteinExistence type="inferred from homology"/>
<dbReference type="Pfam" id="PF02824">
    <property type="entry name" value="TGS"/>
    <property type="match status" value="1"/>
</dbReference>
<dbReference type="Gene3D" id="3.10.20.30">
    <property type="match status" value="1"/>
</dbReference>
<evidence type="ECO:0000256" key="1">
    <source>
        <dbReference type="ARBA" id="ARBA00007476"/>
    </source>
</evidence>
<dbReference type="GO" id="GO:0015970">
    <property type="term" value="P:guanosine tetraphosphate biosynthetic process"/>
    <property type="evidence" value="ECO:0007669"/>
    <property type="project" value="UniProtKB-UniPathway"/>
</dbReference>
<comment type="caution">
    <text evidence="5">The sequence shown here is derived from an EMBL/GenBank/DDBJ whole genome shotgun (WGS) entry which is preliminary data.</text>
</comment>
<evidence type="ECO:0000256" key="2">
    <source>
        <dbReference type="ARBA" id="ARBA00025704"/>
    </source>
</evidence>
<name>A0A544TNR9_9BACI</name>
<dbReference type="GO" id="GO:0016787">
    <property type="term" value="F:hydrolase activity"/>
    <property type="evidence" value="ECO:0007669"/>
    <property type="project" value="UniProtKB-KW"/>
</dbReference>
<organism evidence="5 6">
    <name type="scientific">Psychrobacillus vulpis</name>
    <dbReference type="NCBI Taxonomy" id="2325572"/>
    <lineage>
        <taxon>Bacteria</taxon>
        <taxon>Bacillati</taxon>
        <taxon>Bacillota</taxon>
        <taxon>Bacilli</taxon>
        <taxon>Bacillales</taxon>
        <taxon>Bacillaceae</taxon>
        <taxon>Psychrobacillus</taxon>
    </lineage>
</organism>
<dbReference type="Gene3D" id="1.10.3210.10">
    <property type="entry name" value="Hypothetical protein af1432"/>
    <property type="match status" value="1"/>
</dbReference>
<dbReference type="InterPro" id="IPR012675">
    <property type="entry name" value="Beta-grasp_dom_sf"/>
</dbReference>
<keyword evidence="6" id="KW-1185">Reference proteome</keyword>
<dbReference type="FunFam" id="1.10.3210.10:FF:000001">
    <property type="entry name" value="GTP pyrophosphokinase RelA"/>
    <property type="match status" value="1"/>
</dbReference>
<evidence type="ECO:0000259" key="4">
    <source>
        <dbReference type="SMART" id="SM00471"/>
    </source>
</evidence>
<dbReference type="Proteomes" id="UP000316626">
    <property type="component" value="Unassembled WGS sequence"/>
</dbReference>